<reference evidence="12 13" key="1">
    <citation type="submission" date="2018-12" db="EMBL/GenBank/DDBJ databases">
        <authorList>
            <consortium name="Pathogen Informatics"/>
        </authorList>
    </citation>
    <scope>NUCLEOTIDE SEQUENCE [LARGE SCALE GENOMIC DNA]</scope>
    <source>
        <strain evidence="12 13">NCTC13652</strain>
    </source>
</reference>
<comment type="similarity">
    <text evidence="3 8 10">Belongs to the peptidase S33 family.</text>
</comment>
<evidence type="ECO:0000256" key="7">
    <source>
        <dbReference type="ARBA" id="ARBA00022801"/>
    </source>
</evidence>
<evidence type="ECO:0000256" key="2">
    <source>
        <dbReference type="ARBA" id="ARBA00004496"/>
    </source>
</evidence>
<keyword evidence="4 8" id="KW-0031">Aminopeptidase</keyword>
<evidence type="ECO:0000313" key="12">
    <source>
        <dbReference type="EMBL" id="VEI02380.1"/>
    </source>
</evidence>
<protein>
    <recommendedName>
        <fullName evidence="8 10">Proline iminopeptidase</fullName>
        <shortName evidence="8">PIP</shortName>
        <ecNumber evidence="8 10">3.4.11.5</ecNumber>
    </recommendedName>
    <alternativeName>
        <fullName evidence="8">Prolyl aminopeptidase</fullName>
    </alternativeName>
</protein>
<sequence length="337" mass="37486">MTVATPELRIGPERDLYPPIEPFDTRMVDVGDGQLLHVEQCGNPQGRPVVFLHGGPGGGGGTERRQFFNPDSYRIIVLDQRGCGLSTPHVANARTPEEMASNTTWNLVEDLEKVRLELGVDRWQVFGGSWGSCLALAYAETYPQRVTELVLRGIFTLRQSELDWFYNGGASAVYPDLWEGYCEPLRRAGHDFSRDNISGYFDLLWDPDPQVHGPAATAWTNWESATTRLAVDAEPEEEDPEFDLAFARIENHYFIHHGFMAEGQLIRDAGRLAAIPTAIVQGRYDMCCPATTAWDLKKALPSADLRIVMGGHSAFEPLLTSELVKVCDEFAGITATR</sequence>
<dbReference type="PIRSF" id="PIRSF006431">
    <property type="entry name" value="Pept_S33"/>
    <property type="match status" value="1"/>
</dbReference>
<dbReference type="GO" id="GO:0004177">
    <property type="term" value="F:aminopeptidase activity"/>
    <property type="evidence" value="ECO:0007669"/>
    <property type="project" value="UniProtKB-UniRule"/>
</dbReference>
<dbReference type="OrthoDB" id="9796770at2"/>
<evidence type="ECO:0000256" key="9">
    <source>
        <dbReference type="PIRSR" id="PIRSR006431-1"/>
    </source>
</evidence>
<dbReference type="InterPro" id="IPR000073">
    <property type="entry name" value="AB_hydrolase_1"/>
</dbReference>
<evidence type="ECO:0000256" key="8">
    <source>
        <dbReference type="PIRNR" id="PIRNR006431"/>
    </source>
</evidence>
<dbReference type="InterPro" id="IPR002410">
    <property type="entry name" value="Peptidase_S33"/>
</dbReference>
<dbReference type="RefSeq" id="WP_028703394.1">
    <property type="nucleotide sequence ID" value="NZ_JAKDOF010000027.1"/>
</dbReference>
<dbReference type="Gene3D" id="3.40.50.1820">
    <property type="entry name" value="alpha/beta hydrolase"/>
    <property type="match status" value="1"/>
</dbReference>
<keyword evidence="7 8" id="KW-0378">Hydrolase</keyword>
<proteinExistence type="inferred from homology"/>
<keyword evidence="5 8" id="KW-0963">Cytoplasm</keyword>
<feature type="domain" description="AB hydrolase-1" evidence="11">
    <location>
        <begin position="48"/>
        <end position="316"/>
    </location>
</feature>
<dbReference type="Proteomes" id="UP000277858">
    <property type="component" value="Chromosome"/>
</dbReference>
<dbReference type="EC" id="3.4.11.5" evidence="8 10"/>
<name>A0A3S4YMR6_9ACTN</name>
<evidence type="ECO:0000256" key="4">
    <source>
        <dbReference type="ARBA" id="ARBA00022438"/>
    </source>
</evidence>
<keyword evidence="13" id="KW-1185">Reference proteome</keyword>
<comment type="subcellular location">
    <subcellularLocation>
        <location evidence="2 8">Cytoplasm</location>
    </subcellularLocation>
</comment>
<dbReference type="GO" id="GO:0006508">
    <property type="term" value="P:proteolysis"/>
    <property type="evidence" value="ECO:0007669"/>
    <property type="project" value="UniProtKB-KW"/>
</dbReference>
<dbReference type="InterPro" id="IPR029058">
    <property type="entry name" value="AB_hydrolase_fold"/>
</dbReference>
<dbReference type="AlphaFoldDB" id="A0A3S4YMR6"/>
<feature type="active site" evidence="9">
    <location>
        <position position="285"/>
    </location>
</feature>
<gene>
    <name evidence="12" type="primary">pip_1</name>
    <name evidence="12" type="ORF">NCTC13652_00554</name>
</gene>
<keyword evidence="6 8" id="KW-0645">Protease</keyword>
<dbReference type="PANTHER" id="PTHR43722">
    <property type="entry name" value="PROLINE IMINOPEPTIDASE"/>
    <property type="match status" value="1"/>
</dbReference>
<accession>A0A3S4YMR6</accession>
<evidence type="ECO:0000259" key="11">
    <source>
        <dbReference type="Pfam" id="PF00561"/>
    </source>
</evidence>
<evidence type="ECO:0000256" key="10">
    <source>
        <dbReference type="RuleBase" id="RU003421"/>
    </source>
</evidence>
<organism evidence="12 13">
    <name type="scientific">Acidipropionibacterium jensenii</name>
    <dbReference type="NCBI Taxonomy" id="1749"/>
    <lineage>
        <taxon>Bacteria</taxon>
        <taxon>Bacillati</taxon>
        <taxon>Actinomycetota</taxon>
        <taxon>Actinomycetes</taxon>
        <taxon>Propionibacteriales</taxon>
        <taxon>Propionibacteriaceae</taxon>
        <taxon>Acidipropionibacterium</taxon>
    </lineage>
</organism>
<evidence type="ECO:0000256" key="1">
    <source>
        <dbReference type="ARBA" id="ARBA00001585"/>
    </source>
</evidence>
<dbReference type="PRINTS" id="PR00793">
    <property type="entry name" value="PROAMNOPTASE"/>
</dbReference>
<dbReference type="NCBIfam" id="TIGR01249">
    <property type="entry name" value="pro_imino_pep_1"/>
    <property type="match status" value="1"/>
</dbReference>
<dbReference type="PRINTS" id="PR00111">
    <property type="entry name" value="ABHYDROLASE"/>
</dbReference>
<evidence type="ECO:0000256" key="3">
    <source>
        <dbReference type="ARBA" id="ARBA00010088"/>
    </source>
</evidence>
<evidence type="ECO:0000313" key="13">
    <source>
        <dbReference type="Proteomes" id="UP000277858"/>
    </source>
</evidence>
<dbReference type="SUPFAM" id="SSF53474">
    <property type="entry name" value="alpha/beta-Hydrolases"/>
    <property type="match status" value="1"/>
</dbReference>
<dbReference type="GO" id="GO:0005737">
    <property type="term" value="C:cytoplasm"/>
    <property type="evidence" value="ECO:0007669"/>
    <property type="project" value="UniProtKB-SubCell"/>
</dbReference>
<dbReference type="InterPro" id="IPR005944">
    <property type="entry name" value="Pro_iminopeptidase"/>
</dbReference>
<dbReference type="PANTHER" id="PTHR43722:SF1">
    <property type="entry name" value="PROLINE IMINOPEPTIDASE"/>
    <property type="match status" value="1"/>
</dbReference>
<dbReference type="STRING" id="1122997.GCA_000425285_01914"/>
<evidence type="ECO:0000256" key="5">
    <source>
        <dbReference type="ARBA" id="ARBA00022490"/>
    </source>
</evidence>
<feature type="active site" description="Nucleophile" evidence="9">
    <location>
        <position position="129"/>
    </location>
</feature>
<dbReference type="EMBL" id="LR134473">
    <property type="protein sequence ID" value="VEI02380.1"/>
    <property type="molecule type" value="Genomic_DNA"/>
</dbReference>
<feature type="active site" description="Proton donor" evidence="9">
    <location>
        <position position="312"/>
    </location>
</feature>
<comment type="catalytic activity">
    <reaction evidence="1 8 10">
        <text>Release of N-terminal proline from a peptide.</text>
        <dbReference type="EC" id="3.4.11.5"/>
    </reaction>
</comment>
<evidence type="ECO:0000256" key="6">
    <source>
        <dbReference type="ARBA" id="ARBA00022670"/>
    </source>
</evidence>
<dbReference type="Pfam" id="PF00561">
    <property type="entry name" value="Abhydrolase_1"/>
    <property type="match status" value="1"/>
</dbReference>